<feature type="non-terminal residue" evidence="2">
    <location>
        <position position="52"/>
    </location>
</feature>
<name>A0AAV1ZX67_9ARAC</name>
<sequence>MFACWKFWCSLNMTSLECCCACVGICCQLSCFAPHPTRVKNYSKIDSYCFKN</sequence>
<feature type="signal peptide" evidence="1">
    <location>
        <begin position="1"/>
        <end position="21"/>
    </location>
</feature>
<protein>
    <submittedName>
        <fullName evidence="2">Uncharacterized protein</fullName>
    </submittedName>
</protein>
<dbReference type="AlphaFoldDB" id="A0AAV1ZX67"/>
<keyword evidence="1" id="KW-0732">Signal</keyword>
<evidence type="ECO:0000256" key="1">
    <source>
        <dbReference type="SAM" id="SignalP"/>
    </source>
</evidence>
<comment type="caution">
    <text evidence="2">The sequence shown here is derived from an EMBL/GenBank/DDBJ whole genome shotgun (WGS) entry which is preliminary data.</text>
</comment>
<organism evidence="2 3">
    <name type="scientific">Larinioides sclopetarius</name>
    <dbReference type="NCBI Taxonomy" id="280406"/>
    <lineage>
        <taxon>Eukaryota</taxon>
        <taxon>Metazoa</taxon>
        <taxon>Ecdysozoa</taxon>
        <taxon>Arthropoda</taxon>
        <taxon>Chelicerata</taxon>
        <taxon>Arachnida</taxon>
        <taxon>Araneae</taxon>
        <taxon>Araneomorphae</taxon>
        <taxon>Entelegynae</taxon>
        <taxon>Araneoidea</taxon>
        <taxon>Araneidae</taxon>
        <taxon>Larinioides</taxon>
    </lineage>
</organism>
<feature type="chain" id="PRO_5043852992" evidence="1">
    <location>
        <begin position="22"/>
        <end position="52"/>
    </location>
</feature>
<dbReference type="EMBL" id="CAXIEN010000094">
    <property type="protein sequence ID" value="CAL1276451.1"/>
    <property type="molecule type" value="Genomic_DNA"/>
</dbReference>
<evidence type="ECO:0000313" key="2">
    <source>
        <dbReference type="EMBL" id="CAL1276451.1"/>
    </source>
</evidence>
<gene>
    <name evidence="2" type="ORF">LARSCL_LOCUS8654</name>
</gene>
<evidence type="ECO:0000313" key="3">
    <source>
        <dbReference type="Proteomes" id="UP001497382"/>
    </source>
</evidence>
<proteinExistence type="predicted"/>
<dbReference type="Proteomes" id="UP001497382">
    <property type="component" value="Unassembled WGS sequence"/>
</dbReference>
<keyword evidence="3" id="KW-1185">Reference proteome</keyword>
<accession>A0AAV1ZX67</accession>
<reference evidence="2 3" key="1">
    <citation type="submission" date="2024-04" db="EMBL/GenBank/DDBJ databases">
        <authorList>
            <person name="Rising A."/>
            <person name="Reimegard J."/>
            <person name="Sonavane S."/>
            <person name="Akerstrom W."/>
            <person name="Nylinder S."/>
            <person name="Hedman E."/>
            <person name="Kallberg Y."/>
        </authorList>
    </citation>
    <scope>NUCLEOTIDE SEQUENCE [LARGE SCALE GENOMIC DNA]</scope>
</reference>